<keyword evidence="1" id="KW-0813">Transport</keyword>
<evidence type="ECO:0000256" key="4">
    <source>
        <dbReference type="ARBA" id="ARBA00022982"/>
    </source>
</evidence>
<keyword evidence="5 6" id="KW-0408">Iron</keyword>
<proteinExistence type="predicted"/>
<dbReference type="Gene3D" id="1.10.760.10">
    <property type="entry name" value="Cytochrome c-like domain"/>
    <property type="match status" value="1"/>
</dbReference>
<dbReference type="GO" id="GO:0005506">
    <property type="term" value="F:iron ion binding"/>
    <property type="evidence" value="ECO:0007669"/>
    <property type="project" value="InterPro"/>
</dbReference>
<name>C6HZW3_9BACT</name>
<accession>C6HZW3</accession>
<reference evidence="8 9" key="1">
    <citation type="journal article" date="2009" name="Appl. Environ. Microbiol.">
        <title>Community genomic and proteomic analyses of chemoautotrophic iron-oxidizing "Leptospirillum rubarum" (Group II) and "Leptospirillum ferrodiazotrophum" (Group III) bacteria in acid mine drainage biofilms.</title>
        <authorList>
            <person name="Goltsman D.S."/>
            <person name="Denef V.J."/>
            <person name="Singer S.W."/>
            <person name="VerBerkmoes N.C."/>
            <person name="Lefsrud M."/>
            <person name="Mueller R.S."/>
            <person name="Dick G.J."/>
            <person name="Sun C.L."/>
            <person name="Wheeler K.E."/>
            <person name="Zemla A."/>
            <person name="Baker B.J."/>
            <person name="Hauser L."/>
            <person name="Land M."/>
            <person name="Shah M.B."/>
            <person name="Thelen M.P."/>
            <person name="Hettich R.L."/>
            <person name="Banfield J.F."/>
        </authorList>
    </citation>
    <scope>NUCLEOTIDE SEQUENCE [LARGE SCALE GENOMIC DNA]</scope>
</reference>
<dbReference type="AlphaFoldDB" id="C6HZW3"/>
<evidence type="ECO:0000256" key="5">
    <source>
        <dbReference type="ARBA" id="ARBA00023004"/>
    </source>
</evidence>
<evidence type="ECO:0000256" key="2">
    <source>
        <dbReference type="ARBA" id="ARBA00022617"/>
    </source>
</evidence>
<dbReference type="InterPro" id="IPR009056">
    <property type="entry name" value="Cyt_c-like_dom"/>
</dbReference>
<keyword evidence="9" id="KW-1185">Reference proteome</keyword>
<dbReference type="InterPro" id="IPR008168">
    <property type="entry name" value="Cyt_C_IC"/>
</dbReference>
<keyword evidence="2 6" id="KW-0349">Heme</keyword>
<dbReference type="PROSITE" id="PS51007">
    <property type="entry name" value="CYTC"/>
    <property type="match status" value="1"/>
</dbReference>
<evidence type="ECO:0000256" key="6">
    <source>
        <dbReference type="PROSITE-ProRule" id="PRU00433"/>
    </source>
</evidence>
<evidence type="ECO:0000313" key="8">
    <source>
        <dbReference type="EMBL" id="EES51901.1"/>
    </source>
</evidence>
<gene>
    <name evidence="8" type="ORF">UBAL3_95450121</name>
</gene>
<keyword evidence="3 6" id="KW-0479">Metal-binding</keyword>
<dbReference type="Proteomes" id="UP000009374">
    <property type="component" value="Unassembled WGS sequence"/>
</dbReference>
<organism evidence="8 9">
    <name type="scientific">Leptospirillum ferrodiazotrophum</name>
    <dbReference type="NCBI Taxonomy" id="412449"/>
    <lineage>
        <taxon>Bacteria</taxon>
        <taxon>Pseudomonadati</taxon>
        <taxon>Nitrospirota</taxon>
        <taxon>Nitrospiria</taxon>
        <taxon>Nitrospirales</taxon>
        <taxon>Nitrospiraceae</taxon>
        <taxon>Leptospirillum</taxon>
    </lineage>
</organism>
<dbReference type="GO" id="GO:0020037">
    <property type="term" value="F:heme binding"/>
    <property type="evidence" value="ECO:0007669"/>
    <property type="project" value="InterPro"/>
</dbReference>
<dbReference type="PRINTS" id="PR00605">
    <property type="entry name" value="CYTCHROMECIC"/>
</dbReference>
<dbReference type="SUPFAM" id="SSF46626">
    <property type="entry name" value="Cytochrome c"/>
    <property type="match status" value="1"/>
</dbReference>
<feature type="domain" description="Cytochrome c" evidence="7">
    <location>
        <begin position="40"/>
        <end position="126"/>
    </location>
</feature>
<dbReference type="Pfam" id="PF13442">
    <property type="entry name" value="Cytochrome_CBB3"/>
    <property type="match status" value="1"/>
</dbReference>
<dbReference type="InterPro" id="IPR036909">
    <property type="entry name" value="Cyt_c-like_dom_sf"/>
</dbReference>
<dbReference type="GO" id="GO:0009055">
    <property type="term" value="F:electron transfer activity"/>
    <property type="evidence" value="ECO:0007669"/>
    <property type="project" value="InterPro"/>
</dbReference>
<evidence type="ECO:0000256" key="1">
    <source>
        <dbReference type="ARBA" id="ARBA00022448"/>
    </source>
</evidence>
<keyword evidence="4" id="KW-0249">Electron transport</keyword>
<evidence type="ECO:0000313" key="9">
    <source>
        <dbReference type="Proteomes" id="UP000009374"/>
    </source>
</evidence>
<sequence length="128" mass="13672">MLWKVTTKIPRERRGGRPCFWGGLFVVLALISGEPVASWGDDGSGSVLYRNNCISCHGAGGQGNGPAASGLHPSPPDFTDPGFWKTVTDSYLLHVITNGLGPMPGWGGTLSPLDIDNLLDYIKTFRKG</sequence>
<dbReference type="EMBL" id="GG693884">
    <property type="protein sequence ID" value="EES51901.1"/>
    <property type="molecule type" value="Genomic_DNA"/>
</dbReference>
<protein>
    <submittedName>
        <fullName evidence="8">Cytochrome c, class I</fullName>
    </submittedName>
</protein>
<evidence type="ECO:0000256" key="3">
    <source>
        <dbReference type="ARBA" id="ARBA00022723"/>
    </source>
</evidence>
<evidence type="ECO:0000259" key="7">
    <source>
        <dbReference type="PROSITE" id="PS51007"/>
    </source>
</evidence>